<comment type="pathway">
    <text evidence="1">Protein modification; protein ubiquitination.</text>
</comment>
<keyword evidence="5" id="KW-0833">Ubl conjugation pathway</keyword>
<dbReference type="Pfam" id="PF01344">
    <property type="entry name" value="Kelch_1"/>
    <property type="match status" value="2"/>
</dbReference>
<evidence type="ECO:0000313" key="10">
    <source>
        <dbReference type="Proteomes" id="UP000027135"/>
    </source>
</evidence>
<dbReference type="InParanoid" id="A0A067QQP0"/>
<dbReference type="InterPro" id="IPR006652">
    <property type="entry name" value="Kelch_1"/>
</dbReference>
<dbReference type="Gene3D" id="3.30.710.10">
    <property type="entry name" value="Potassium Channel Kv1.1, Chain A"/>
    <property type="match status" value="1"/>
</dbReference>
<dbReference type="eggNOG" id="KOG4441">
    <property type="taxonomic scope" value="Eukaryota"/>
</dbReference>
<dbReference type="PANTHER" id="PTHR24412:SF172">
    <property type="entry name" value="KELCH-LIKE PROTEIN 10"/>
    <property type="match status" value="1"/>
</dbReference>
<accession>A0A067QQP0</accession>
<reference evidence="9 10" key="1">
    <citation type="journal article" date="2014" name="Nat. Commun.">
        <title>Molecular traces of alternative social organization in a termite genome.</title>
        <authorList>
            <person name="Terrapon N."/>
            <person name="Li C."/>
            <person name="Robertson H.M."/>
            <person name="Ji L."/>
            <person name="Meng X."/>
            <person name="Booth W."/>
            <person name="Chen Z."/>
            <person name="Childers C.P."/>
            <person name="Glastad K.M."/>
            <person name="Gokhale K."/>
            <person name="Gowin J."/>
            <person name="Gronenberg W."/>
            <person name="Hermansen R.A."/>
            <person name="Hu H."/>
            <person name="Hunt B.G."/>
            <person name="Huylmans A.K."/>
            <person name="Khalil S.M."/>
            <person name="Mitchell R.D."/>
            <person name="Munoz-Torres M.C."/>
            <person name="Mustard J.A."/>
            <person name="Pan H."/>
            <person name="Reese J.T."/>
            <person name="Scharf M.E."/>
            <person name="Sun F."/>
            <person name="Vogel H."/>
            <person name="Xiao J."/>
            <person name="Yang W."/>
            <person name="Yang Z."/>
            <person name="Yang Z."/>
            <person name="Zhou J."/>
            <person name="Zhu J."/>
            <person name="Brent C.S."/>
            <person name="Elsik C.G."/>
            <person name="Goodisman M.A."/>
            <person name="Liberles D.A."/>
            <person name="Roe R.M."/>
            <person name="Vargo E.L."/>
            <person name="Vilcinskas A."/>
            <person name="Wang J."/>
            <person name="Bornberg-Bauer E."/>
            <person name="Korb J."/>
            <person name="Zhang G."/>
            <person name="Liebig J."/>
        </authorList>
    </citation>
    <scope>NUCLEOTIDE SEQUENCE [LARGE SCALE GENOMIC DNA]</scope>
    <source>
        <tissue evidence="9">Whole organism</tissue>
    </source>
</reference>
<dbReference type="SUPFAM" id="SSF54695">
    <property type="entry name" value="POZ domain"/>
    <property type="match status" value="1"/>
</dbReference>
<evidence type="ECO:0000256" key="1">
    <source>
        <dbReference type="ARBA" id="ARBA00004906"/>
    </source>
</evidence>
<dbReference type="Gene3D" id="1.25.40.420">
    <property type="match status" value="1"/>
</dbReference>
<comment type="function">
    <text evidence="7">Probable substrate-specific adapter of an E3 ubiquitin-protein ligase complex which mediates the ubiquitination and subsequent proteasomal degradation of target proteins. May have a role in synapse differentiation and growth.</text>
</comment>
<name>A0A067QQP0_ZOONE</name>
<dbReference type="InterPro" id="IPR015915">
    <property type="entry name" value="Kelch-typ_b-propeller"/>
</dbReference>
<sequence>GRCMCTEELSSLNDLRQKNLLCDAVLRLDDGGAFPVHRVILSMCSEYFRNLFTTTLHAREQNDVLLHGVNSDIMAQILDYIYTRKVDIHYGNVCQLLRSSAQIFSLLYFSYLHLLHFRTSCLLFNLPVPEGRVGSAWGPSQSCHFCAGLESHARRFVSRHFAHLSQHSEELLEMPVEELQAIIGAEDLNVKDEEVVWNCVLRWIDHDAENRKGHIAELMTNVRLGLIDETLFLERVRHHPYVTDNETCRPVIEEMQKFLHDKEMILANDKEFLTPKFASPRIPHDILFVIGGWTAGTIADSIETYDTRADRWIKVEEGDPTGPRVCHGTAVVGFNIYVIGGSDGVQFLSSVRCFNAVTKTCHEVAPMNASRGYLSVAVLGGLMYVAGGYADSRRHRTAERYDYRTNQWSMIASMNTHRSDASATALSDKIYVVGGCSGDGYLASAEVYHPQTNQWTNISPMFSTRSGLSCVAFQGSVYAVGGFVRAFGATSSGEKYDPETDTWTQISHLLNPRGNLALQVIDDAIFAIGGFSSETSSCQVERFDDRRNKWYEVADMNTYRTAMSACVVKGLPNAGDYIYKHRDRLLEEKRQRILTILRALTV</sequence>
<dbReference type="STRING" id="136037.A0A067QQP0"/>
<dbReference type="InterPro" id="IPR017096">
    <property type="entry name" value="BTB-kelch_protein"/>
</dbReference>
<evidence type="ECO:0000256" key="4">
    <source>
        <dbReference type="ARBA" id="ARBA00022737"/>
    </source>
</evidence>
<keyword evidence="10" id="KW-1185">Reference proteome</keyword>
<dbReference type="SMART" id="SM00875">
    <property type="entry name" value="BACK"/>
    <property type="match status" value="1"/>
</dbReference>
<dbReference type="Proteomes" id="UP000027135">
    <property type="component" value="Unassembled WGS sequence"/>
</dbReference>
<dbReference type="PANTHER" id="PTHR24412">
    <property type="entry name" value="KELCH PROTEIN"/>
    <property type="match status" value="1"/>
</dbReference>
<evidence type="ECO:0000313" key="9">
    <source>
        <dbReference type="EMBL" id="KDR11680.1"/>
    </source>
</evidence>
<dbReference type="FunCoup" id="A0A067QQP0">
    <property type="interactions" value="1"/>
</dbReference>
<evidence type="ECO:0000256" key="6">
    <source>
        <dbReference type="ARBA" id="ARBA00023203"/>
    </source>
</evidence>
<dbReference type="EMBL" id="KK853081">
    <property type="protein sequence ID" value="KDR11680.1"/>
    <property type="molecule type" value="Genomic_DNA"/>
</dbReference>
<dbReference type="SUPFAM" id="SSF117281">
    <property type="entry name" value="Kelch motif"/>
    <property type="match status" value="1"/>
</dbReference>
<proteinExistence type="predicted"/>
<dbReference type="OMA" id="GLCTLNN"/>
<evidence type="ECO:0000256" key="7">
    <source>
        <dbReference type="ARBA" id="ARBA00043912"/>
    </source>
</evidence>
<dbReference type="FunFam" id="1.25.40.420:FF:000001">
    <property type="entry name" value="Kelch-like family member 12"/>
    <property type="match status" value="1"/>
</dbReference>
<dbReference type="InterPro" id="IPR000210">
    <property type="entry name" value="BTB/POZ_dom"/>
</dbReference>
<feature type="non-terminal residue" evidence="9">
    <location>
        <position position="1"/>
    </location>
</feature>
<dbReference type="Gene3D" id="2.120.10.80">
    <property type="entry name" value="Kelch-type beta propeller"/>
    <property type="match status" value="2"/>
</dbReference>
<dbReference type="AlphaFoldDB" id="A0A067QQP0"/>
<evidence type="ECO:0000259" key="8">
    <source>
        <dbReference type="PROSITE" id="PS50097"/>
    </source>
</evidence>
<dbReference type="Pfam" id="PF24681">
    <property type="entry name" value="Kelch_KLHDC2_KLHL20_DRC7"/>
    <property type="match status" value="1"/>
</dbReference>
<keyword evidence="4" id="KW-0677">Repeat</keyword>
<dbReference type="GO" id="GO:0016567">
    <property type="term" value="P:protein ubiquitination"/>
    <property type="evidence" value="ECO:0007669"/>
    <property type="project" value="UniProtKB-UniPathway"/>
</dbReference>
<gene>
    <name evidence="9" type="ORF">L798_14563</name>
</gene>
<dbReference type="Pfam" id="PF07707">
    <property type="entry name" value="BACK"/>
    <property type="match status" value="1"/>
</dbReference>
<dbReference type="Pfam" id="PF00651">
    <property type="entry name" value="BTB"/>
    <property type="match status" value="1"/>
</dbReference>
<evidence type="ECO:0000256" key="2">
    <source>
        <dbReference type="ARBA" id="ARBA00013699"/>
    </source>
</evidence>
<dbReference type="InterPro" id="IPR011333">
    <property type="entry name" value="SKP1/BTB/POZ_sf"/>
</dbReference>
<dbReference type="PIRSF" id="PIRSF037037">
    <property type="entry name" value="Kelch-like_protein_gigaxonin"/>
    <property type="match status" value="1"/>
</dbReference>
<keyword evidence="6" id="KW-0009">Actin-binding</keyword>
<dbReference type="UniPathway" id="UPA00143"/>
<evidence type="ECO:0000256" key="3">
    <source>
        <dbReference type="ARBA" id="ARBA00022441"/>
    </source>
</evidence>
<dbReference type="InterPro" id="IPR011705">
    <property type="entry name" value="BACK"/>
</dbReference>
<feature type="domain" description="BTB" evidence="8">
    <location>
        <begin position="22"/>
        <end position="90"/>
    </location>
</feature>
<protein>
    <recommendedName>
        <fullName evidence="2">Kelch-like protein diablo</fullName>
    </recommendedName>
</protein>
<evidence type="ECO:0000256" key="5">
    <source>
        <dbReference type="ARBA" id="ARBA00022786"/>
    </source>
</evidence>
<dbReference type="SMART" id="SM00225">
    <property type="entry name" value="BTB"/>
    <property type="match status" value="1"/>
</dbReference>
<dbReference type="PROSITE" id="PS50097">
    <property type="entry name" value="BTB"/>
    <property type="match status" value="1"/>
</dbReference>
<dbReference type="SMART" id="SM00612">
    <property type="entry name" value="Kelch"/>
    <property type="match status" value="6"/>
</dbReference>
<dbReference type="GO" id="GO:0003779">
    <property type="term" value="F:actin binding"/>
    <property type="evidence" value="ECO:0007669"/>
    <property type="project" value="UniProtKB-KW"/>
</dbReference>
<organism evidence="9 10">
    <name type="scientific">Zootermopsis nevadensis</name>
    <name type="common">Dampwood termite</name>
    <dbReference type="NCBI Taxonomy" id="136037"/>
    <lineage>
        <taxon>Eukaryota</taxon>
        <taxon>Metazoa</taxon>
        <taxon>Ecdysozoa</taxon>
        <taxon>Arthropoda</taxon>
        <taxon>Hexapoda</taxon>
        <taxon>Insecta</taxon>
        <taxon>Pterygota</taxon>
        <taxon>Neoptera</taxon>
        <taxon>Polyneoptera</taxon>
        <taxon>Dictyoptera</taxon>
        <taxon>Blattodea</taxon>
        <taxon>Blattoidea</taxon>
        <taxon>Termitoidae</taxon>
        <taxon>Termopsidae</taxon>
        <taxon>Zootermopsis</taxon>
    </lineage>
</organism>
<keyword evidence="3" id="KW-0880">Kelch repeat</keyword>